<reference evidence="6 7" key="1">
    <citation type="submission" date="2018-08" db="EMBL/GenBank/DDBJ databases">
        <title>Genome Sequence of Clavibacter michiganensis Subspecies type strains, and the Atypical Peach-Colored Strains Isolated from Tomato.</title>
        <authorList>
            <person name="Osdaghi E."/>
            <person name="Portier P."/>
            <person name="Briand M."/>
            <person name="Jacques M.-A."/>
        </authorList>
    </citation>
    <scope>NUCLEOTIDE SEQUENCE [LARGE SCALE GENOMIC DNA]</scope>
    <source>
        <strain evidence="6 7">CFBP 7493</strain>
    </source>
</reference>
<proteinExistence type="predicted"/>
<dbReference type="GO" id="GO:0004386">
    <property type="term" value="F:helicase activity"/>
    <property type="evidence" value="ECO:0007669"/>
    <property type="project" value="UniProtKB-KW"/>
</dbReference>
<dbReference type="InterPro" id="IPR027417">
    <property type="entry name" value="P-loop_NTPase"/>
</dbReference>
<comment type="caution">
    <text evidence="6">The sequence shown here is derived from an EMBL/GenBank/DDBJ whole genome shotgun (WGS) entry which is preliminary data.</text>
</comment>
<evidence type="ECO:0000313" key="6">
    <source>
        <dbReference type="EMBL" id="RII95675.1"/>
    </source>
</evidence>
<organism evidence="6 7">
    <name type="scientific">Clavibacter michiganensis</name>
    <dbReference type="NCBI Taxonomy" id="28447"/>
    <lineage>
        <taxon>Bacteria</taxon>
        <taxon>Bacillati</taxon>
        <taxon>Actinomycetota</taxon>
        <taxon>Actinomycetes</taxon>
        <taxon>Micrococcales</taxon>
        <taxon>Microbacteriaceae</taxon>
        <taxon>Clavibacter</taxon>
    </lineage>
</organism>
<dbReference type="EMBL" id="QWEC01000311">
    <property type="protein sequence ID" value="RII95675.1"/>
    <property type="molecule type" value="Genomic_DNA"/>
</dbReference>
<protein>
    <recommendedName>
        <fullName evidence="5">UvrD-like helicase ATP-binding domain-containing protein</fullName>
    </recommendedName>
</protein>
<name>A0A399NNC7_9MICO</name>
<evidence type="ECO:0000313" key="7">
    <source>
        <dbReference type="Proteomes" id="UP000266298"/>
    </source>
</evidence>
<keyword evidence="1" id="KW-0547">Nucleotide-binding</keyword>
<evidence type="ECO:0000256" key="2">
    <source>
        <dbReference type="ARBA" id="ARBA00022801"/>
    </source>
</evidence>
<sequence length="88" mass="9066">MTIRGFRQPPASAAGGEVPAVELDPSQRAVVELPVGVSAAVIGAPGSGRTTTLRELVAERILVQGLDPAEVLVLAPSRAAATRLRDEL</sequence>
<feature type="domain" description="UvrD-like helicase ATP-binding" evidence="5">
    <location>
        <begin position="23"/>
        <end position="86"/>
    </location>
</feature>
<dbReference type="GO" id="GO:0005524">
    <property type="term" value="F:ATP binding"/>
    <property type="evidence" value="ECO:0007669"/>
    <property type="project" value="UniProtKB-KW"/>
</dbReference>
<evidence type="ECO:0000259" key="5">
    <source>
        <dbReference type="Pfam" id="PF00580"/>
    </source>
</evidence>
<evidence type="ECO:0000256" key="1">
    <source>
        <dbReference type="ARBA" id="ARBA00022741"/>
    </source>
</evidence>
<dbReference type="GO" id="GO:0016787">
    <property type="term" value="F:hydrolase activity"/>
    <property type="evidence" value="ECO:0007669"/>
    <property type="project" value="UniProtKB-KW"/>
</dbReference>
<evidence type="ECO:0000256" key="3">
    <source>
        <dbReference type="ARBA" id="ARBA00022806"/>
    </source>
</evidence>
<dbReference type="AlphaFoldDB" id="A0A399NNC7"/>
<keyword evidence="3" id="KW-0347">Helicase</keyword>
<dbReference type="Proteomes" id="UP000266298">
    <property type="component" value="Unassembled WGS sequence"/>
</dbReference>
<gene>
    <name evidence="6" type="ORF">DZF96_14230</name>
</gene>
<evidence type="ECO:0000256" key="4">
    <source>
        <dbReference type="ARBA" id="ARBA00022840"/>
    </source>
</evidence>
<keyword evidence="2" id="KW-0378">Hydrolase</keyword>
<dbReference type="RefSeq" id="WP_147362436.1">
    <property type="nucleotide sequence ID" value="NZ_QWEC01000311.1"/>
</dbReference>
<dbReference type="SUPFAM" id="SSF52540">
    <property type="entry name" value="P-loop containing nucleoside triphosphate hydrolases"/>
    <property type="match status" value="1"/>
</dbReference>
<feature type="non-terminal residue" evidence="6">
    <location>
        <position position="88"/>
    </location>
</feature>
<dbReference type="InterPro" id="IPR014016">
    <property type="entry name" value="UvrD-like_ATP-bd"/>
</dbReference>
<dbReference type="Pfam" id="PF00580">
    <property type="entry name" value="UvrD-helicase"/>
    <property type="match status" value="1"/>
</dbReference>
<keyword evidence="4" id="KW-0067">ATP-binding</keyword>
<accession>A0A399NNC7</accession>
<dbReference type="Gene3D" id="3.40.50.300">
    <property type="entry name" value="P-loop containing nucleotide triphosphate hydrolases"/>
    <property type="match status" value="1"/>
</dbReference>